<comment type="caution">
    <text evidence="6">The sequence shown here is derived from an EMBL/GenBank/DDBJ whole genome shotgun (WGS) entry which is preliminary data.</text>
</comment>
<dbReference type="EMBL" id="CAJVQB010163454">
    <property type="protein sequence ID" value="CAG8856744.1"/>
    <property type="molecule type" value="Genomic_DNA"/>
</dbReference>
<keyword evidence="7" id="KW-1185">Reference proteome</keyword>
<reference evidence="6 7" key="1">
    <citation type="submission" date="2021-06" db="EMBL/GenBank/DDBJ databases">
        <authorList>
            <person name="Kallberg Y."/>
            <person name="Tangrot J."/>
            <person name="Rosling A."/>
        </authorList>
    </citation>
    <scope>NUCLEOTIDE SEQUENCE [LARGE SCALE GENOMIC DNA]</scope>
    <source>
        <strain evidence="6 7">120-4 pot B 10/14</strain>
    </source>
</reference>
<protein>
    <submittedName>
        <fullName evidence="6">1478_t:CDS:1</fullName>
    </submittedName>
</protein>
<gene>
    <name evidence="6" type="ORF">GMARGA_LOCUS45565</name>
</gene>
<feature type="non-terminal residue" evidence="6">
    <location>
        <position position="1"/>
    </location>
</feature>
<dbReference type="InterPro" id="IPR012337">
    <property type="entry name" value="RNaseH-like_sf"/>
</dbReference>
<evidence type="ECO:0000256" key="2">
    <source>
        <dbReference type="ARBA" id="ARBA00022723"/>
    </source>
</evidence>
<keyword evidence="4" id="KW-0862">Zinc</keyword>
<evidence type="ECO:0000256" key="5">
    <source>
        <dbReference type="ARBA" id="ARBA00023242"/>
    </source>
</evidence>
<dbReference type="Proteomes" id="UP000789901">
    <property type="component" value="Unassembled WGS sequence"/>
</dbReference>
<keyword evidence="3" id="KW-0863">Zinc-finger</keyword>
<evidence type="ECO:0000256" key="4">
    <source>
        <dbReference type="ARBA" id="ARBA00022833"/>
    </source>
</evidence>
<dbReference type="PANTHER" id="PTHR46481">
    <property type="entry name" value="ZINC FINGER BED DOMAIN-CONTAINING PROTEIN 4"/>
    <property type="match status" value="1"/>
</dbReference>
<evidence type="ECO:0000256" key="3">
    <source>
        <dbReference type="ARBA" id="ARBA00022771"/>
    </source>
</evidence>
<evidence type="ECO:0000256" key="1">
    <source>
        <dbReference type="ARBA" id="ARBA00004123"/>
    </source>
</evidence>
<evidence type="ECO:0000313" key="7">
    <source>
        <dbReference type="Proteomes" id="UP000789901"/>
    </source>
</evidence>
<keyword evidence="2" id="KW-0479">Metal-binding</keyword>
<sequence length="157" mass="18305">PKQIKIDFFAKSGSHPHTKSKNDKLTKALVKFLIQDAQPISLAVSSNFHEFIKELDPMFSLPNEKCVKQIIHILYNKSFEIMQKKLKDSITYCSLTTDLWTSCNRQEYLGITCLWLDSDFKIHEVLLSLTYIRYPYTADIIKEKLEETIEAWGLTEK</sequence>
<proteinExistence type="predicted"/>
<accession>A0ABN7XN77</accession>
<comment type="subcellular location">
    <subcellularLocation>
        <location evidence="1">Nucleus</location>
    </subcellularLocation>
</comment>
<dbReference type="InterPro" id="IPR052035">
    <property type="entry name" value="ZnF_BED_domain_contain"/>
</dbReference>
<evidence type="ECO:0000313" key="6">
    <source>
        <dbReference type="EMBL" id="CAG8856744.1"/>
    </source>
</evidence>
<name>A0ABN7XN77_GIGMA</name>
<dbReference type="SUPFAM" id="SSF53098">
    <property type="entry name" value="Ribonuclease H-like"/>
    <property type="match status" value="1"/>
</dbReference>
<feature type="non-terminal residue" evidence="6">
    <location>
        <position position="157"/>
    </location>
</feature>
<dbReference type="SUPFAM" id="SSF140996">
    <property type="entry name" value="Hermes dimerisation domain"/>
    <property type="match status" value="1"/>
</dbReference>
<keyword evidence="5" id="KW-0539">Nucleus</keyword>
<dbReference type="PANTHER" id="PTHR46481:SF10">
    <property type="entry name" value="ZINC FINGER BED DOMAIN-CONTAINING PROTEIN 39"/>
    <property type="match status" value="1"/>
</dbReference>
<organism evidence="6 7">
    <name type="scientific">Gigaspora margarita</name>
    <dbReference type="NCBI Taxonomy" id="4874"/>
    <lineage>
        <taxon>Eukaryota</taxon>
        <taxon>Fungi</taxon>
        <taxon>Fungi incertae sedis</taxon>
        <taxon>Mucoromycota</taxon>
        <taxon>Glomeromycotina</taxon>
        <taxon>Glomeromycetes</taxon>
        <taxon>Diversisporales</taxon>
        <taxon>Gigasporaceae</taxon>
        <taxon>Gigaspora</taxon>
    </lineage>
</organism>